<feature type="region of interest" description="Disordered" evidence="1">
    <location>
        <begin position="62"/>
        <end position="142"/>
    </location>
</feature>
<comment type="caution">
    <text evidence="2">The sequence shown here is derived from an EMBL/GenBank/DDBJ whole genome shotgun (WGS) entry which is preliminary data.</text>
</comment>
<proteinExistence type="predicted"/>
<evidence type="ECO:0000313" key="3">
    <source>
        <dbReference type="Proteomes" id="UP000823388"/>
    </source>
</evidence>
<protein>
    <submittedName>
        <fullName evidence="2">Uncharacterized protein</fullName>
    </submittedName>
</protein>
<accession>A0A8T0PJJ8</accession>
<feature type="compositionally biased region" description="Basic residues" evidence="1">
    <location>
        <begin position="25"/>
        <end position="47"/>
    </location>
</feature>
<dbReference type="Proteomes" id="UP000823388">
    <property type="component" value="Chromosome 8K"/>
</dbReference>
<feature type="compositionally biased region" description="Low complexity" evidence="1">
    <location>
        <begin position="108"/>
        <end position="126"/>
    </location>
</feature>
<gene>
    <name evidence="2" type="ORF">PVAP13_8KG275803</name>
</gene>
<sequence>MAGSGGSGSPLPLPPPSSSLSIHWSIRRRSFPSGRSRSRGQPGRHRGWPCGSSCWLLVGAAGGAASSRGGGQARGLQARARGQRSSFQQGARPGMRPPGRGSSLGALRTTCSSSARADTRSSRTTAPPEWRLPPSARGLPHAAATKSLPIYPSGVKRDHRCTTVWTPLSLA</sequence>
<feature type="region of interest" description="Disordered" evidence="1">
    <location>
        <begin position="1"/>
        <end position="49"/>
    </location>
</feature>
<dbReference type="AlphaFoldDB" id="A0A8T0PJJ8"/>
<organism evidence="2 3">
    <name type="scientific">Panicum virgatum</name>
    <name type="common">Blackwell switchgrass</name>
    <dbReference type="NCBI Taxonomy" id="38727"/>
    <lineage>
        <taxon>Eukaryota</taxon>
        <taxon>Viridiplantae</taxon>
        <taxon>Streptophyta</taxon>
        <taxon>Embryophyta</taxon>
        <taxon>Tracheophyta</taxon>
        <taxon>Spermatophyta</taxon>
        <taxon>Magnoliopsida</taxon>
        <taxon>Liliopsida</taxon>
        <taxon>Poales</taxon>
        <taxon>Poaceae</taxon>
        <taxon>PACMAD clade</taxon>
        <taxon>Panicoideae</taxon>
        <taxon>Panicodae</taxon>
        <taxon>Paniceae</taxon>
        <taxon>Panicinae</taxon>
        <taxon>Panicum</taxon>
        <taxon>Panicum sect. Hiantes</taxon>
    </lineage>
</organism>
<name>A0A8T0PJJ8_PANVG</name>
<feature type="compositionally biased region" description="Low complexity" evidence="1">
    <location>
        <begin position="74"/>
        <end position="85"/>
    </location>
</feature>
<feature type="compositionally biased region" description="Low complexity" evidence="1">
    <location>
        <begin position="92"/>
        <end position="101"/>
    </location>
</feature>
<reference evidence="2" key="1">
    <citation type="submission" date="2020-05" db="EMBL/GenBank/DDBJ databases">
        <title>WGS assembly of Panicum virgatum.</title>
        <authorList>
            <person name="Lovell J.T."/>
            <person name="Jenkins J."/>
            <person name="Shu S."/>
            <person name="Juenger T.E."/>
            <person name="Schmutz J."/>
        </authorList>
    </citation>
    <scope>NUCLEOTIDE SEQUENCE</scope>
    <source>
        <strain evidence="2">AP13</strain>
    </source>
</reference>
<evidence type="ECO:0000256" key="1">
    <source>
        <dbReference type="SAM" id="MobiDB-lite"/>
    </source>
</evidence>
<evidence type="ECO:0000313" key="2">
    <source>
        <dbReference type="EMBL" id="KAG2562113.1"/>
    </source>
</evidence>
<dbReference type="EMBL" id="CM029051">
    <property type="protein sequence ID" value="KAG2562113.1"/>
    <property type="molecule type" value="Genomic_DNA"/>
</dbReference>
<keyword evidence="3" id="KW-1185">Reference proteome</keyword>